<organism evidence="1 2">
    <name type="scientific">Methanophagales virus PBV300</name>
    <dbReference type="NCBI Taxonomy" id="2987731"/>
    <lineage>
        <taxon>Viruses</taxon>
        <taxon>Adnaviria</taxon>
        <taxon>Zilligvirae</taxon>
        <taxon>Taleaviricota</taxon>
        <taxon>Tokiviricetes</taxon>
        <taxon>Maximonvirales</taxon>
        <taxon>Ahmunviridae</taxon>
        <taxon>Yumkaaxvirus</taxon>
        <taxon>Yumkaaxvirus pescaderoense</taxon>
    </lineage>
</organism>
<dbReference type="EMBL" id="OP413840">
    <property type="protein sequence ID" value="UYL64982.1"/>
    <property type="molecule type" value="Genomic_DNA"/>
</dbReference>
<evidence type="ECO:0000313" key="2">
    <source>
        <dbReference type="Proteomes" id="UP001156320"/>
    </source>
</evidence>
<proteinExistence type="predicted"/>
<gene>
    <name evidence="1" type="ORF">JBCDKDKM_00020</name>
</gene>
<reference evidence="1 2" key="1">
    <citation type="submission" date="2022-09" db="EMBL/GenBank/DDBJ databases">
        <title>Evolutionary Diversification of Methanotrophic Ca. Methanophagales (ANME-1) and Their Expansive Virome.</title>
        <authorList>
            <person name="Laso-Perez R."/>
            <person name="Wu F."/>
            <person name="Cremiere A."/>
            <person name="Speth D.R."/>
            <person name="Magyar J.S."/>
            <person name="Krupovic M."/>
            <person name="Orphan V.J."/>
        </authorList>
    </citation>
    <scope>NUCLEOTIDE SEQUENCE [LARGE SCALE GENOMIC DNA]</scope>
    <source>
        <strain evidence="1">PBV300</strain>
    </source>
</reference>
<keyword evidence="2" id="KW-1185">Reference proteome</keyword>
<accession>A0ABY6GM53</accession>
<protein>
    <submittedName>
        <fullName evidence="1">Uncharacterized protein</fullName>
    </submittedName>
</protein>
<evidence type="ECO:0000313" key="1">
    <source>
        <dbReference type="EMBL" id="UYL64982.1"/>
    </source>
</evidence>
<sequence>MPTIEELRLRSGQVITEDWYDKLCSVLSEIYYDGAVDMYGYAHKDIVPDWDLVRMLGSGKLRWKEVHCGHGYASYDMFVQGRRVLKDGDPIYIADLFAEAISSVTQAVRDAHKPTLLAKVMNYSAPPMADIFGADVRILLDGRLRTQMVVDTGVYAYLKRRPADETVLITALLNDGKIVPSGIWKEFDTTVMKDDYVNLQIYPSANVSVLLFNLPTV</sequence>
<dbReference type="Proteomes" id="UP001156320">
    <property type="component" value="Segment"/>
</dbReference>
<name>A0ABY6GM53_9VIRU</name>